<dbReference type="GO" id="GO:0052689">
    <property type="term" value="F:carboxylic ester hydrolase activity"/>
    <property type="evidence" value="ECO:0007669"/>
    <property type="project" value="InterPro"/>
</dbReference>
<feature type="domain" description="SGNH hydrolase-type esterase" evidence="1">
    <location>
        <begin position="133"/>
        <end position="252"/>
    </location>
</feature>
<reference evidence="2 3" key="1">
    <citation type="submission" date="2016-03" db="EMBL/GenBank/DDBJ databases">
        <title>Pediococcus and Lactobacillus from brewery environment - whole genome sequencing and assembly.</title>
        <authorList>
            <person name="Behr J."/>
            <person name="Geissler A.J."/>
            <person name="Vogel R.F."/>
        </authorList>
    </citation>
    <scope>NUCLEOTIDE SEQUENCE [LARGE SCALE GENOMIC DNA]</scope>
    <source>
        <strain evidence="2 3">TMW 1.1989</strain>
    </source>
</reference>
<dbReference type="Pfam" id="PF13472">
    <property type="entry name" value="Lipase_GDSL_2"/>
    <property type="match status" value="1"/>
</dbReference>
<organism evidence="2 3">
    <name type="scientific">Loigolactobacillus backii</name>
    <dbReference type="NCBI Taxonomy" id="375175"/>
    <lineage>
        <taxon>Bacteria</taxon>
        <taxon>Bacillati</taxon>
        <taxon>Bacillota</taxon>
        <taxon>Bacilli</taxon>
        <taxon>Lactobacillales</taxon>
        <taxon>Lactobacillaceae</taxon>
        <taxon>Loigolactobacillus</taxon>
    </lineage>
</organism>
<dbReference type="STRING" id="375175.AYR53_02180"/>
<sequence>MLNLIKTNANTAFPGCYFYGRWLSTGQENYTTNLGAGFFCHAVKPTKIDLYFIRQTTPQVVAWRVNNRPFHREVISDKPITLYLAAATNLQVVMSGNTDQANVWTNTAGFSLIAINSSEPLLAVKPGGPRFTFIGDSITAGCWVAGKTPAIDYRAETSYAALTAEYFGALDQRIAYSAAGICRPGQGHVPSALDFYNKINSTTMCPVPASDLIIINLGTNDWRLEQVQVKRAFAKLLDNLCHQFSRSRLVILISFSQRCAPTIRQVGRHYQVQIIETSAWNLTYTDQVHLDQNGSQMAAQCLVAALQHKFKFLQ</sequence>
<dbReference type="GeneID" id="42981043"/>
<evidence type="ECO:0000313" key="2">
    <source>
        <dbReference type="EMBL" id="ANK61674.1"/>
    </source>
</evidence>
<dbReference type="InterPro" id="IPR037461">
    <property type="entry name" value="CtCE2-like_dom"/>
</dbReference>
<proteinExistence type="predicted"/>
<dbReference type="SUPFAM" id="SSF52266">
    <property type="entry name" value="SGNH hydrolase"/>
    <property type="match status" value="1"/>
</dbReference>
<protein>
    <recommendedName>
        <fullName evidence="1">SGNH hydrolase-type esterase domain-containing protein</fullName>
    </recommendedName>
</protein>
<evidence type="ECO:0000313" key="3">
    <source>
        <dbReference type="Proteomes" id="UP000078582"/>
    </source>
</evidence>
<gene>
    <name evidence="2" type="ORF">AYR53_02180</name>
</gene>
<accession>A0A192GYS1</accession>
<dbReference type="KEGG" id="lbt:AYR52_11140"/>
<dbReference type="RefSeq" id="WP_068226065.1">
    <property type="nucleotide sequence ID" value="NZ_CP014623.1"/>
</dbReference>
<dbReference type="Proteomes" id="UP000078582">
    <property type="component" value="Chromosome"/>
</dbReference>
<dbReference type="AlphaFoldDB" id="A0A192GYS1"/>
<name>A0A192GYS1_9LACO</name>
<dbReference type="InterPro" id="IPR013830">
    <property type="entry name" value="SGNH_hydro"/>
</dbReference>
<dbReference type="InterPro" id="IPR036514">
    <property type="entry name" value="SGNH_hydro_sf"/>
</dbReference>
<dbReference type="CDD" id="cd01831">
    <property type="entry name" value="Endoglucanase_E_like"/>
    <property type="match status" value="1"/>
</dbReference>
<dbReference type="OrthoDB" id="9801375at2"/>
<dbReference type="Gene3D" id="3.40.50.1110">
    <property type="entry name" value="SGNH hydrolase"/>
    <property type="match status" value="1"/>
</dbReference>
<evidence type="ECO:0000259" key="1">
    <source>
        <dbReference type="Pfam" id="PF13472"/>
    </source>
</evidence>
<keyword evidence="3" id="KW-1185">Reference proteome</keyword>
<dbReference type="EMBL" id="CP014873">
    <property type="protein sequence ID" value="ANK61674.1"/>
    <property type="molecule type" value="Genomic_DNA"/>
</dbReference>